<organism evidence="1 2">
    <name type="scientific">Candidatus Faecenecus gallistercoris</name>
    <dbReference type="NCBI Taxonomy" id="2840793"/>
    <lineage>
        <taxon>Bacteria</taxon>
        <taxon>Bacillati</taxon>
        <taxon>Bacillota</taxon>
        <taxon>Bacillota incertae sedis</taxon>
        <taxon>Candidatus Faecenecus</taxon>
    </lineage>
</organism>
<comment type="caution">
    <text evidence="1">The sequence shown here is derived from an EMBL/GenBank/DDBJ whole genome shotgun (WGS) entry which is preliminary data.</text>
</comment>
<gene>
    <name evidence="1" type="primary">sirA</name>
    <name evidence="1" type="ORF">IAC85_04040</name>
</gene>
<accession>A0A9D0Z0N7</accession>
<dbReference type="InterPro" id="IPR038449">
    <property type="entry name" value="SirA_sf"/>
</dbReference>
<dbReference type="AlphaFoldDB" id="A0A9D0Z0N7"/>
<dbReference type="Pfam" id="PF10747">
    <property type="entry name" value="SirA"/>
    <property type="match status" value="1"/>
</dbReference>
<reference evidence="1" key="2">
    <citation type="journal article" date="2021" name="PeerJ">
        <title>Extensive microbial diversity within the chicken gut microbiome revealed by metagenomics and culture.</title>
        <authorList>
            <person name="Gilroy R."/>
            <person name="Ravi A."/>
            <person name="Getino M."/>
            <person name="Pursley I."/>
            <person name="Horton D.L."/>
            <person name="Alikhan N.F."/>
            <person name="Baker D."/>
            <person name="Gharbi K."/>
            <person name="Hall N."/>
            <person name="Watson M."/>
            <person name="Adriaenssens E.M."/>
            <person name="Foster-Nyarko E."/>
            <person name="Jarju S."/>
            <person name="Secka A."/>
            <person name="Antonio M."/>
            <person name="Oren A."/>
            <person name="Chaudhuri R.R."/>
            <person name="La Ragione R."/>
            <person name="Hildebrand F."/>
            <person name="Pallen M.J."/>
        </authorList>
    </citation>
    <scope>NUCLEOTIDE SEQUENCE</scope>
    <source>
        <strain evidence="1">CHK165-10780</strain>
    </source>
</reference>
<evidence type="ECO:0000313" key="1">
    <source>
        <dbReference type="EMBL" id="HIQ64891.1"/>
    </source>
</evidence>
<name>A0A9D0Z0N7_9FIRM</name>
<dbReference type="InterPro" id="IPR019683">
    <property type="entry name" value="SirA"/>
</dbReference>
<dbReference type="EMBL" id="DVFU01000078">
    <property type="protein sequence ID" value="HIQ64891.1"/>
    <property type="molecule type" value="Genomic_DNA"/>
</dbReference>
<proteinExistence type="predicted"/>
<dbReference type="Gene3D" id="3.30.310.250">
    <property type="entry name" value="Sporulation inhibitor of replication protein SirA"/>
    <property type="match status" value="1"/>
</dbReference>
<evidence type="ECO:0000313" key="2">
    <source>
        <dbReference type="Proteomes" id="UP000886725"/>
    </source>
</evidence>
<protein>
    <submittedName>
        <fullName evidence="1">Sporulation inhibitor of replication protein SirA</fullName>
    </submittedName>
</protein>
<sequence length="146" mass="17657">MRIYYAFSMKEEIKKLYEDHPLNLYLILRNLYFMREADQEYAVYLYKQMINKLNKSKIDRDLFIQYHNTYTYSKNGEKHIINNLYKDEVSVLTVKNSYLLITTNQNNTSFFQILDQYASDFFICDFSNMDYFWLSSLKMLATSNAV</sequence>
<dbReference type="Proteomes" id="UP000886725">
    <property type="component" value="Unassembled WGS sequence"/>
</dbReference>
<reference evidence="1" key="1">
    <citation type="submission" date="2020-10" db="EMBL/GenBank/DDBJ databases">
        <authorList>
            <person name="Gilroy R."/>
        </authorList>
    </citation>
    <scope>NUCLEOTIDE SEQUENCE</scope>
    <source>
        <strain evidence="1">CHK165-10780</strain>
    </source>
</reference>